<dbReference type="InterPro" id="IPR058240">
    <property type="entry name" value="rSAM_sf"/>
</dbReference>
<dbReference type="PANTHER" id="PTHR42731:SF1">
    <property type="entry name" value="RADICAL SAM DOMAIN PROTEIN"/>
    <property type="match status" value="1"/>
</dbReference>
<dbReference type="HOGENOM" id="CLU_011543_3_3_3"/>
<gene>
    <name evidence="2" type="ordered locus">PCC8801_4375</name>
</gene>
<evidence type="ECO:0000313" key="3">
    <source>
        <dbReference type="Proteomes" id="UP000008204"/>
    </source>
</evidence>
<dbReference type="Gene3D" id="3.40.50.280">
    <property type="entry name" value="Cobalamin-binding domain"/>
    <property type="match status" value="1"/>
</dbReference>
<dbReference type="InterPro" id="IPR023404">
    <property type="entry name" value="rSAM_horseshoe"/>
</dbReference>
<dbReference type="SUPFAM" id="SSF102114">
    <property type="entry name" value="Radical SAM enzymes"/>
    <property type="match status" value="1"/>
</dbReference>
<accession>B7JVG4</accession>
<keyword evidence="3" id="KW-1185">Reference proteome</keyword>
<dbReference type="InterPro" id="IPR007197">
    <property type="entry name" value="rSAM"/>
</dbReference>
<dbReference type="CDD" id="cd01335">
    <property type="entry name" value="Radical_SAM"/>
    <property type="match status" value="1"/>
</dbReference>
<dbReference type="STRING" id="41431.PCC8801_4375"/>
<organism evidence="2 3">
    <name type="scientific">Rippkaea orientalis (strain PCC 8801 / RF-1)</name>
    <name type="common">Cyanothece sp. (strain PCC 8801)</name>
    <dbReference type="NCBI Taxonomy" id="41431"/>
    <lineage>
        <taxon>Bacteria</taxon>
        <taxon>Bacillati</taxon>
        <taxon>Cyanobacteriota</taxon>
        <taxon>Cyanophyceae</taxon>
        <taxon>Oscillatoriophycideae</taxon>
        <taxon>Chroococcales</taxon>
        <taxon>Aphanothecaceae</taxon>
        <taxon>Rippkaea</taxon>
        <taxon>Rippkaea orientalis</taxon>
    </lineage>
</organism>
<feature type="domain" description="Radical SAM core" evidence="1">
    <location>
        <begin position="217"/>
        <end position="444"/>
    </location>
</feature>
<dbReference type="SMART" id="SM00729">
    <property type="entry name" value="Elp3"/>
    <property type="match status" value="1"/>
</dbReference>
<dbReference type="GO" id="GO:0003824">
    <property type="term" value="F:catalytic activity"/>
    <property type="evidence" value="ECO:0007669"/>
    <property type="project" value="InterPro"/>
</dbReference>
<dbReference type="GO" id="GO:0051536">
    <property type="term" value="F:iron-sulfur cluster binding"/>
    <property type="evidence" value="ECO:0007669"/>
    <property type="project" value="InterPro"/>
</dbReference>
<dbReference type="PROSITE" id="PS51918">
    <property type="entry name" value="RADICAL_SAM"/>
    <property type="match status" value="1"/>
</dbReference>
<reference evidence="3" key="1">
    <citation type="journal article" date="2011" name="MBio">
        <title>Novel metabolic attributes of the genus Cyanothece, comprising a group of unicellular nitrogen-fixing Cyanobacteria.</title>
        <authorList>
            <person name="Bandyopadhyay A."/>
            <person name="Elvitigala T."/>
            <person name="Welsh E."/>
            <person name="Stockel J."/>
            <person name="Liberton M."/>
            <person name="Min H."/>
            <person name="Sherman L.A."/>
            <person name="Pakrasi H.B."/>
        </authorList>
    </citation>
    <scope>NUCLEOTIDE SEQUENCE [LARGE SCALE GENOMIC DNA]</scope>
    <source>
        <strain evidence="3">PCC 8801</strain>
    </source>
</reference>
<dbReference type="EMBL" id="CP001287">
    <property type="protein sequence ID" value="ACK68297.1"/>
    <property type="molecule type" value="Genomic_DNA"/>
</dbReference>
<dbReference type="InterPro" id="IPR006638">
    <property type="entry name" value="Elp3/MiaA/NifB-like_rSAM"/>
</dbReference>
<dbReference type="SFLD" id="SFLDG01082">
    <property type="entry name" value="B12-binding_domain_containing"/>
    <property type="match status" value="1"/>
</dbReference>
<evidence type="ECO:0000313" key="2">
    <source>
        <dbReference type="EMBL" id="ACK68297.1"/>
    </source>
</evidence>
<dbReference type="PANTHER" id="PTHR42731">
    <property type="entry name" value="SLL1084 PROTEIN"/>
    <property type="match status" value="1"/>
</dbReference>
<dbReference type="Gene3D" id="3.80.30.20">
    <property type="entry name" value="tm_1862 like domain"/>
    <property type="match status" value="1"/>
</dbReference>
<name>B7JVG4_RIPO1</name>
<dbReference type="AlphaFoldDB" id="B7JVG4"/>
<proteinExistence type="predicted"/>
<dbReference type="Proteomes" id="UP000008204">
    <property type="component" value="Chromosome"/>
</dbReference>
<dbReference type="InterPro" id="IPR045784">
    <property type="entry name" value="Radical_SAM_N2"/>
</dbReference>
<dbReference type="Pfam" id="PF04055">
    <property type="entry name" value="Radical_SAM"/>
    <property type="match status" value="1"/>
</dbReference>
<dbReference type="SFLD" id="SFLDS00029">
    <property type="entry name" value="Radical_SAM"/>
    <property type="match status" value="1"/>
</dbReference>
<protein>
    <submittedName>
        <fullName evidence="2">Radical SAM domain protein</fullName>
    </submittedName>
</protein>
<dbReference type="eggNOG" id="COG1032">
    <property type="taxonomic scope" value="Bacteria"/>
</dbReference>
<evidence type="ECO:0000259" key="1">
    <source>
        <dbReference type="PROSITE" id="PS51918"/>
    </source>
</evidence>
<sequence>MSIFDQERLLFTAATPYSDAIPIIFAFPNEYSVGITSLGYQIVWGTLALRSDIHVSRLFTDIQETLPRSPELLGFSLSWELDYTNLLNLIESLDIPLHNNDRKDHHLLIFGGGPVLTANPEPFAAFFDIILLGDGEELIDNFINGYKEVRKADRQTKLTHLAQIPGVYIPSLYEVTYESLEGKINSIVPIDNTIPAVVKKQTYRGNILSASTVVTEKAAWESIYMVEVVRSCPEMCRFCLASYLTLPFRTASLESSLIPAIEKGLTVTNRIGLLGASVTQHPEFESLLDYLAQSKYDDVRVSIASVRTNTVTEKLAQILTNRGTRSITIAVESGSDKLRQIINKKLTNDEIIEAAINAKKGGLKGLKLYGMVGIPGEEDSDIEQTIMMLESVKKAASGLKITFGCSTFVPKSHTPFQWFGVNQEAQKRLKYLEKQLGKKGIDFRPESYNWSVIQALISRGDRRLSKLLELTRNYGDSLGSYKRAFKELKGQLPPLEFYVHQNWHTDQILPWHHLEGPLPQETLIKHLELSTTINVEV</sequence>
<dbReference type="RefSeq" id="WP_015957410.1">
    <property type="nucleotide sequence ID" value="NC_011726.1"/>
</dbReference>
<dbReference type="OrthoDB" id="9806827at2"/>
<dbReference type="KEGG" id="cyp:PCC8801_4375"/>
<dbReference type="Pfam" id="PF19864">
    <property type="entry name" value="Radical_SAM_N2"/>
    <property type="match status" value="1"/>
</dbReference>